<name>A0AAD3QWZ9_LATJO</name>
<gene>
    <name evidence="2" type="ORF">AKAME5_002951600</name>
</gene>
<evidence type="ECO:0000256" key="1">
    <source>
        <dbReference type="ARBA" id="ARBA00022574"/>
    </source>
</evidence>
<evidence type="ECO:0000313" key="2">
    <source>
        <dbReference type="EMBL" id="GLD46681.1"/>
    </source>
</evidence>
<keyword evidence="3" id="KW-1185">Reference proteome</keyword>
<reference evidence="2" key="1">
    <citation type="submission" date="2022-08" db="EMBL/GenBank/DDBJ databases">
        <title>Genome sequencing of akame (Lates japonicus).</title>
        <authorList>
            <person name="Hashiguchi Y."/>
            <person name="Takahashi H."/>
        </authorList>
    </citation>
    <scope>NUCLEOTIDE SEQUENCE</scope>
    <source>
        <strain evidence="2">Kochi</strain>
    </source>
</reference>
<keyword evidence="1" id="KW-0853">WD repeat</keyword>
<comment type="caution">
    <text evidence="2">The sequence shown here is derived from an EMBL/GenBank/DDBJ whole genome shotgun (WGS) entry which is preliminary data.</text>
</comment>
<dbReference type="AlphaFoldDB" id="A0AAD3QWZ9"/>
<evidence type="ECO:0000313" key="3">
    <source>
        <dbReference type="Proteomes" id="UP001279410"/>
    </source>
</evidence>
<protein>
    <submittedName>
        <fullName evidence="2">WD repeat- and FYVE domain-containing protein 4</fullName>
    </submittedName>
</protein>
<organism evidence="2 3">
    <name type="scientific">Lates japonicus</name>
    <name type="common">Japanese lates</name>
    <dbReference type="NCBI Taxonomy" id="270547"/>
    <lineage>
        <taxon>Eukaryota</taxon>
        <taxon>Metazoa</taxon>
        <taxon>Chordata</taxon>
        <taxon>Craniata</taxon>
        <taxon>Vertebrata</taxon>
        <taxon>Euteleostomi</taxon>
        <taxon>Actinopterygii</taxon>
        <taxon>Neopterygii</taxon>
        <taxon>Teleostei</taxon>
        <taxon>Neoteleostei</taxon>
        <taxon>Acanthomorphata</taxon>
        <taxon>Carangaria</taxon>
        <taxon>Carangaria incertae sedis</taxon>
        <taxon>Centropomidae</taxon>
        <taxon>Lates</taxon>
    </lineage>
</organism>
<dbReference type="InterPro" id="IPR051944">
    <property type="entry name" value="BEACH_domain_protein"/>
</dbReference>
<accession>A0AAD3QWZ9</accession>
<proteinExistence type="predicted"/>
<sequence>MYPLSPGLAVKNLQAFHLLQASLLRSQDSLLCCQLLRTLQTIWERDPANFFLLEWTVQSMAQVAACVWRKPAPVQKLFFSLLEMVVFKLNYFPHETLRALLSVLKQIWAGTLAGGVAGIDFGVVALKCFHRMTVHSGLLVEVLSDWGLLELLLGELRRRAKILRKAGVVSSSQINPQQLPCVEDSERLLTTCMLQVVSTLTLRSIKNTVSVRDLGMVPYIKIFLDEDQYRGPTLSILEQLAEINPEEFM</sequence>
<feature type="non-terminal residue" evidence="2">
    <location>
        <position position="1"/>
    </location>
</feature>
<dbReference type="GO" id="GO:0019882">
    <property type="term" value="P:antigen processing and presentation"/>
    <property type="evidence" value="ECO:0007669"/>
    <property type="project" value="TreeGrafter"/>
</dbReference>
<dbReference type="PANTHER" id="PTHR46108">
    <property type="entry name" value="BLUE CHEESE"/>
    <property type="match status" value="1"/>
</dbReference>
<dbReference type="PANTHER" id="PTHR46108:SF3">
    <property type="entry name" value="WD REPEAT- AND FYVE DOMAIN-CONTAINING PROTEIN 4"/>
    <property type="match status" value="1"/>
</dbReference>
<dbReference type="EMBL" id="BRZM01006370">
    <property type="protein sequence ID" value="GLD46681.1"/>
    <property type="molecule type" value="Genomic_DNA"/>
</dbReference>
<dbReference type="Proteomes" id="UP001279410">
    <property type="component" value="Unassembled WGS sequence"/>
</dbReference>